<gene>
    <name evidence="2" type="ORF">SAMN04488690_2792</name>
</gene>
<reference evidence="3" key="1">
    <citation type="submission" date="2016-10" db="EMBL/GenBank/DDBJ databases">
        <authorList>
            <person name="Varghese N."/>
        </authorList>
    </citation>
    <scope>NUCLEOTIDE SEQUENCE [LARGE SCALE GENOMIC DNA]</scope>
    <source>
        <strain evidence="3">92MFCol6.1</strain>
    </source>
</reference>
<sequence>MLLIGQHERVLIVGPTESHHCLRCQTETEFAPQLRYRMARIDLLFGFVYQRRYELACTGCEHGWVLDTESMDQQLGGVPIPFRHRFGLPVMLVIVAGLAVAGWMWRQGHGGG</sequence>
<keyword evidence="1" id="KW-0472">Membrane</keyword>
<accession>A0A1W1H0P2</accession>
<keyword evidence="1" id="KW-0812">Transmembrane</keyword>
<evidence type="ECO:0000313" key="2">
    <source>
        <dbReference type="EMBL" id="SLM25061.1"/>
    </source>
</evidence>
<name>A0A1W1H0P2_9GAMM</name>
<protein>
    <submittedName>
        <fullName evidence="2">Uncharacterized protein</fullName>
    </submittedName>
</protein>
<evidence type="ECO:0000256" key="1">
    <source>
        <dbReference type="SAM" id="Phobius"/>
    </source>
</evidence>
<dbReference type="Proteomes" id="UP000191133">
    <property type="component" value="Unassembled WGS sequence"/>
</dbReference>
<organism evidence="2 3">
    <name type="scientific">Stenotrophomonas indicatrix</name>
    <dbReference type="NCBI Taxonomy" id="2045451"/>
    <lineage>
        <taxon>Bacteria</taxon>
        <taxon>Pseudomonadati</taxon>
        <taxon>Pseudomonadota</taxon>
        <taxon>Gammaproteobacteria</taxon>
        <taxon>Lysobacterales</taxon>
        <taxon>Lysobacteraceae</taxon>
        <taxon>Stenotrophomonas</taxon>
    </lineage>
</organism>
<proteinExistence type="predicted"/>
<dbReference type="AlphaFoldDB" id="A0A1W1H0P2"/>
<keyword evidence="1" id="KW-1133">Transmembrane helix</keyword>
<dbReference type="EMBL" id="FWEU01000003">
    <property type="protein sequence ID" value="SLM25061.1"/>
    <property type="molecule type" value="Genomic_DNA"/>
</dbReference>
<feature type="transmembrane region" description="Helical" evidence="1">
    <location>
        <begin position="86"/>
        <end position="105"/>
    </location>
</feature>
<dbReference type="RefSeq" id="WP_080149839.1">
    <property type="nucleotide sequence ID" value="NZ_CP079106.1"/>
</dbReference>
<evidence type="ECO:0000313" key="3">
    <source>
        <dbReference type="Proteomes" id="UP000191133"/>
    </source>
</evidence>